<dbReference type="OrthoDB" id="496981at2759"/>
<feature type="compositionally biased region" description="Polar residues" evidence="3">
    <location>
        <begin position="215"/>
        <end position="225"/>
    </location>
</feature>
<accession>A0A6A6QGM8</accession>
<evidence type="ECO:0000256" key="1">
    <source>
        <dbReference type="ARBA" id="ARBA00023152"/>
    </source>
</evidence>
<evidence type="ECO:0000313" key="5">
    <source>
        <dbReference type="Proteomes" id="UP000799750"/>
    </source>
</evidence>
<dbReference type="PANTHER" id="PTHR48100">
    <property type="entry name" value="BROAD-SPECIFICITY PHOSPHATASE YOR283W-RELATED"/>
    <property type="match status" value="1"/>
</dbReference>
<dbReference type="SUPFAM" id="SSF53254">
    <property type="entry name" value="Phosphoglycerate mutase-like"/>
    <property type="match status" value="1"/>
</dbReference>
<dbReference type="InterPro" id="IPR013078">
    <property type="entry name" value="His_Pase_superF_clade-1"/>
</dbReference>
<dbReference type="Proteomes" id="UP000799750">
    <property type="component" value="Unassembled WGS sequence"/>
</dbReference>
<evidence type="ECO:0000256" key="3">
    <source>
        <dbReference type="SAM" id="MobiDB-lite"/>
    </source>
</evidence>
<proteinExistence type="predicted"/>
<dbReference type="EMBL" id="MU004197">
    <property type="protein sequence ID" value="KAF2490627.1"/>
    <property type="molecule type" value="Genomic_DNA"/>
</dbReference>
<dbReference type="PANTHER" id="PTHR48100:SF1">
    <property type="entry name" value="HISTIDINE PHOSPHATASE FAMILY PROTEIN-RELATED"/>
    <property type="match status" value="1"/>
</dbReference>
<organism evidence="4 5">
    <name type="scientific">Lophium mytilinum</name>
    <dbReference type="NCBI Taxonomy" id="390894"/>
    <lineage>
        <taxon>Eukaryota</taxon>
        <taxon>Fungi</taxon>
        <taxon>Dikarya</taxon>
        <taxon>Ascomycota</taxon>
        <taxon>Pezizomycotina</taxon>
        <taxon>Dothideomycetes</taxon>
        <taxon>Pleosporomycetidae</taxon>
        <taxon>Mytilinidiales</taxon>
        <taxon>Mytilinidiaceae</taxon>
        <taxon>Lophium</taxon>
    </lineage>
</organism>
<keyword evidence="1" id="KW-0324">Glycolysis</keyword>
<sequence length="225" mass="25554">MSSQVPLIHIIRHGQAIHNVDREYPYHDPPLTELGHSTTKEIKTPVVPDLIIISPMTRTIQTAINAFPALFGQAPFPVDVHIWPELRETHDAPCNKGLSRGEIMRKFPDFDFAGCPEEWDHPPHTLESALERAEVVRKRLKDLSTEYLSIAVVTHRCFISYLVKGTRFPNCESRTYRFARDDELEKDRLGLNCDSDEPQDFGPTLLVPFLDGKDPTNNSDGTEPL</sequence>
<dbReference type="CDD" id="cd07067">
    <property type="entry name" value="HP_PGM_like"/>
    <property type="match status" value="1"/>
</dbReference>
<evidence type="ECO:0000313" key="4">
    <source>
        <dbReference type="EMBL" id="KAF2490627.1"/>
    </source>
</evidence>
<dbReference type="GO" id="GO:0016791">
    <property type="term" value="F:phosphatase activity"/>
    <property type="evidence" value="ECO:0007669"/>
    <property type="project" value="TreeGrafter"/>
</dbReference>
<dbReference type="AlphaFoldDB" id="A0A6A6QGM8"/>
<reference evidence="4" key="1">
    <citation type="journal article" date="2020" name="Stud. Mycol.">
        <title>101 Dothideomycetes genomes: a test case for predicting lifestyles and emergence of pathogens.</title>
        <authorList>
            <person name="Haridas S."/>
            <person name="Albert R."/>
            <person name="Binder M."/>
            <person name="Bloem J."/>
            <person name="Labutti K."/>
            <person name="Salamov A."/>
            <person name="Andreopoulos B."/>
            <person name="Baker S."/>
            <person name="Barry K."/>
            <person name="Bills G."/>
            <person name="Bluhm B."/>
            <person name="Cannon C."/>
            <person name="Castanera R."/>
            <person name="Culley D."/>
            <person name="Daum C."/>
            <person name="Ezra D."/>
            <person name="Gonzalez J."/>
            <person name="Henrissat B."/>
            <person name="Kuo A."/>
            <person name="Liang C."/>
            <person name="Lipzen A."/>
            <person name="Lutzoni F."/>
            <person name="Magnuson J."/>
            <person name="Mondo S."/>
            <person name="Nolan M."/>
            <person name="Ohm R."/>
            <person name="Pangilinan J."/>
            <person name="Park H.-J."/>
            <person name="Ramirez L."/>
            <person name="Alfaro M."/>
            <person name="Sun H."/>
            <person name="Tritt A."/>
            <person name="Yoshinaga Y."/>
            <person name="Zwiers L.-H."/>
            <person name="Turgeon B."/>
            <person name="Goodwin S."/>
            <person name="Spatafora J."/>
            <person name="Crous P."/>
            <person name="Grigoriev I."/>
        </authorList>
    </citation>
    <scope>NUCLEOTIDE SEQUENCE</scope>
    <source>
        <strain evidence="4">CBS 269.34</strain>
    </source>
</reference>
<dbReference type="InterPro" id="IPR050275">
    <property type="entry name" value="PGM_Phosphatase"/>
</dbReference>
<keyword evidence="5" id="KW-1185">Reference proteome</keyword>
<name>A0A6A6QGM8_9PEZI</name>
<dbReference type="Pfam" id="PF00300">
    <property type="entry name" value="His_Phos_1"/>
    <property type="match status" value="1"/>
</dbReference>
<keyword evidence="2" id="KW-0413">Isomerase</keyword>
<protein>
    <submittedName>
        <fullName evidence="4">Phosphoglycerate mutase-like protein</fullName>
    </submittedName>
</protein>
<dbReference type="GO" id="GO:0005737">
    <property type="term" value="C:cytoplasm"/>
    <property type="evidence" value="ECO:0007669"/>
    <property type="project" value="TreeGrafter"/>
</dbReference>
<dbReference type="PROSITE" id="PS00175">
    <property type="entry name" value="PG_MUTASE"/>
    <property type="match status" value="1"/>
</dbReference>
<dbReference type="InterPro" id="IPR029033">
    <property type="entry name" value="His_PPase_superfam"/>
</dbReference>
<dbReference type="Gene3D" id="3.40.50.1240">
    <property type="entry name" value="Phosphoglycerate mutase-like"/>
    <property type="match status" value="1"/>
</dbReference>
<feature type="region of interest" description="Disordered" evidence="3">
    <location>
        <begin position="192"/>
        <end position="225"/>
    </location>
</feature>
<dbReference type="InterPro" id="IPR001345">
    <property type="entry name" value="PG/BPGM_mutase_AS"/>
</dbReference>
<gene>
    <name evidence="4" type="ORF">BU16DRAFT_494787</name>
</gene>
<evidence type="ECO:0000256" key="2">
    <source>
        <dbReference type="ARBA" id="ARBA00023235"/>
    </source>
</evidence>
<dbReference type="SMART" id="SM00855">
    <property type="entry name" value="PGAM"/>
    <property type="match status" value="1"/>
</dbReference>